<evidence type="ECO:0000256" key="4">
    <source>
        <dbReference type="ARBA" id="ARBA00021268"/>
    </source>
</evidence>
<comment type="subunit">
    <text evidence="11">Component of the HAT-B complex composed of at least HAT1 and HAT2. The HAT-B complex binds to histone H4 tail.</text>
</comment>
<evidence type="ECO:0000313" key="18">
    <source>
        <dbReference type="Proteomes" id="UP001151518"/>
    </source>
</evidence>
<dbReference type="Pfam" id="PF10394">
    <property type="entry name" value="Hat1_N"/>
    <property type="match status" value="1"/>
</dbReference>
<sequence length="408" mass="47445">MNGDLTATVSQWATETNEALYIQLVSGESVSGVLRSLDVTAQPQIDEEDEQTLEECDGADVIQFHPLFTYQIYGQHERVFGYRGLRINLRYAAGSLATLLDIEYARRIDQMETSLPVVLKADDIDTPLREVLCASALCVSREEFAEKVVADTRGFRPIGKKAHEYVHQDTVYEMYESSLEDAGFREYHRRMQTFLLFYIEGAQFIDETDTRWRIFTVFEKLVLNTVSYSLVGYCTMYQFYHWPDMKRPRISQFLVLPPFQGQGHGSQLYRYIHTLVRQTPEYTDLTVEDPSESFDDMRDRNDMRLLLDHSVFDGLRAPVASQTIGELQTRFKLSKRQMVRCVEMGLLRGLDKAGDPEEYRRYRLFVKRRIYAQNIDLLAELDETEKKQKVAESYAAVEDDYHRILSLL</sequence>
<keyword evidence="6" id="KW-0227">DNA damage</keyword>
<evidence type="ECO:0000256" key="2">
    <source>
        <dbReference type="ARBA" id="ARBA00010543"/>
    </source>
</evidence>
<dbReference type="Gene3D" id="3.40.630.30">
    <property type="match status" value="1"/>
</dbReference>
<keyword evidence="5 11" id="KW-0808">Transferase</keyword>
<dbReference type="EC" id="2.3.1.48" evidence="3 11"/>
<dbReference type="GO" id="GO:0042393">
    <property type="term" value="F:histone binding"/>
    <property type="evidence" value="ECO:0007669"/>
    <property type="project" value="InterPro"/>
</dbReference>
<comment type="catalytic activity">
    <reaction evidence="10 11">
        <text>L-lysyl-[protein] + acetyl-CoA = N(6)-acetyl-L-lysyl-[protein] + CoA + H(+)</text>
        <dbReference type="Rhea" id="RHEA:45948"/>
        <dbReference type="Rhea" id="RHEA-COMP:9752"/>
        <dbReference type="Rhea" id="RHEA-COMP:10731"/>
        <dbReference type="ChEBI" id="CHEBI:15378"/>
        <dbReference type="ChEBI" id="CHEBI:29969"/>
        <dbReference type="ChEBI" id="CHEBI:57287"/>
        <dbReference type="ChEBI" id="CHEBI:57288"/>
        <dbReference type="ChEBI" id="CHEBI:61930"/>
        <dbReference type="EC" id="2.3.1.48"/>
    </reaction>
</comment>
<dbReference type="SUPFAM" id="SSF55729">
    <property type="entry name" value="Acyl-CoA N-acyltransferases (Nat)"/>
    <property type="match status" value="1"/>
</dbReference>
<gene>
    <name evidence="17" type="primary">HAT1</name>
    <name evidence="17" type="ORF">GGI25_001995</name>
</gene>
<dbReference type="Pfam" id="PF21184">
    <property type="entry name" value="HAT1_C_fung"/>
    <property type="match status" value="1"/>
</dbReference>
<evidence type="ECO:0000259" key="16">
    <source>
        <dbReference type="Pfam" id="PF10394"/>
    </source>
</evidence>
<dbReference type="GO" id="GO:0006281">
    <property type="term" value="P:DNA repair"/>
    <property type="evidence" value="ECO:0007669"/>
    <property type="project" value="UniProtKB-KW"/>
</dbReference>
<dbReference type="GO" id="GO:0005737">
    <property type="term" value="C:cytoplasm"/>
    <property type="evidence" value="ECO:0007669"/>
    <property type="project" value="UniProtKB-SubCell"/>
</dbReference>
<comment type="function">
    <text evidence="11">Catalytic component of the histone acetylase B (HAT-B) complex. Has intrinsic substrate specificity that modifies lysine in recognition sequence GXGKXG. Involved in DNA double-strand break repair.</text>
</comment>
<evidence type="ECO:0000313" key="17">
    <source>
        <dbReference type="EMBL" id="KAJ2678803.1"/>
    </source>
</evidence>
<evidence type="ECO:0000256" key="12">
    <source>
        <dbReference type="PIRSR" id="PIRSR038084-1"/>
    </source>
</evidence>
<feature type="binding site" evidence="13">
    <location>
        <begin position="260"/>
        <end position="266"/>
    </location>
    <ligand>
        <name>acetyl-CoA</name>
        <dbReference type="ChEBI" id="CHEBI:57288"/>
    </ligand>
</feature>
<evidence type="ECO:0000256" key="9">
    <source>
        <dbReference type="ARBA" id="ARBA00023315"/>
    </source>
</evidence>
<evidence type="ECO:0000256" key="11">
    <source>
        <dbReference type="PIRNR" id="PIRNR038084"/>
    </source>
</evidence>
<evidence type="ECO:0000256" key="14">
    <source>
        <dbReference type="PIRSR" id="PIRSR038084-3"/>
    </source>
</evidence>
<dbReference type="EMBL" id="JANBTW010000017">
    <property type="protein sequence ID" value="KAJ2678803.1"/>
    <property type="molecule type" value="Genomic_DNA"/>
</dbReference>
<dbReference type="InterPro" id="IPR000182">
    <property type="entry name" value="GNAT_dom"/>
</dbReference>
<feature type="domain" description="Histone acetyl transferase HAT1 N-terminal" evidence="16">
    <location>
        <begin position="12"/>
        <end position="200"/>
    </location>
</feature>
<evidence type="ECO:0000256" key="10">
    <source>
        <dbReference type="ARBA" id="ARBA00048017"/>
    </source>
</evidence>
<dbReference type="GO" id="GO:0031509">
    <property type="term" value="P:subtelomeric heterochromatin formation"/>
    <property type="evidence" value="ECO:0007669"/>
    <property type="project" value="InterPro"/>
</dbReference>
<dbReference type="InterPro" id="IPR017380">
    <property type="entry name" value="Hist_AcTrfase_B-typ_cat-su"/>
</dbReference>
<feature type="active site" description="Proton donor/acceptor" evidence="12">
    <location>
        <position position="288"/>
    </location>
</feature>
<dbReference type="AlphaFoldDB" id="A0A9W8KXV2"/>
<dbReference type="PIRSF" id="PIRSF038084">
    <property type="entry name" value="HAT-B_cat"/>
    <property type="match status" value="1"/>
</dbReference>
<comment type="subcellular location">
    <subcellularLocation>
        <location evidence="11">Cytoplasm</location>
    </subcellularLocation>
    <subcellularLocation>
        <location evidence="1 11">Nucleus</location>
    </subcellularLocation>
</comment>
<dbReference type="Gene3D" id="1.10.10.390">
    <property type="match status" value="1"/>
</dbReference>
<evidence type="ECO:0000256" key="8">
    <source>
        <dbReference type="ARBA" id="ARBA00023242"/>
    </source>
</evidence>
<dbReference type="InterPro" id="IPR013523">
    <property type="entry name" value="Hist_AcTrfase_HAT1_C"/>
</dbReference>
<proteinExistence type="inferred from homology"/>
<evidence type="ECO:0000256" key="1">
    <source>
        <dbReference type="ARBA" id="ARBA00004123"/>
    </source>
</evidence>
<evidence type="ECO:0000259" key="15">
    <source>
        <dbReference type="Pfam" id="PF00583"/>
    </source>
</evidence>
<dbReference type="GO" id="GO:0005634">
    <property type="term" value="C:nucleus"/>
    <property type="evidence" value="ECO:0007669"/>
    <property type="project" value="UniProtKB-SubCell"/>
</dbReference>
<dbReference type="OrthoDB" id="10253098at2759"/>
<dbReference type="InterPro" id="IPR037113">
    <property type="entry name" value="Hat1_N_sf"/>
</dbReference>
<keyword evidence="7" id="KW-0234">DNA repair</keyword>
<feature type="site" description="Interaction with histone H4 N-terminus" evidence="14">
    <location>
        <position position="212"/>
    </location>
</feature>
<dbReference type="CDD" id="cd04301">
    <property type="entry name" value="NAT_SF"/>
    <property type="match status" value="1"/>
</dbReference>
<feature type="binding site" evidence="13">
    <location>
        <position position="300"/>
    </location>
    <ligand>
        <name>acetyl-CoA</name>
        <dbReference type="ChEBI" id="CHEBI:57288"/>
    </ligand>
</feature>
<dbReference type="PANTHER" id="PTHR12046">
    <property type="entry name" value="HISTONE ACETYLTRANSFERASE TYPE B CATALYTIC SUBUNIT"/>
    <property type="match status" value="1"/>
</dbReference>
<dbReference type="InterPro" id="IPR019467">
    <property type="entry name" value="Hat1_N"/>
</dbReference>
<reference evidence="17" key="1">
    <citation type="submission" date="2022-07" db="EMBL/GenBank/DDBJ databases">
        <title>Phylogenomic reconstructions and comparative analyses of Kickxellomycotina fungi.</title>
        <authorList>
            <person name="Reynolds N.K."/>
            <person name="Stajich J.E."/>
            <person name="Barry K."/>
            <person name="Grigoriev I.V."/>
            <person name="Crous P."/>
            <person name="Smith M.E."/>
        </authorList>
    </citation>
    <scope>NUCLEOTIDE SEQUENCE</scope>
    <source>
        <strain evidence="17">NRRL 3115</strain>
    </source>
</reference>
<evidence type="ECO:0000256" key="7">
    <source>
        <dbReference type="ARBA" id="ARBA00023204"/>
    </source>
</evidence>
<feature type="domain" description="N-acetyltransferase" evidence="15">
    <location>
        <begin position="226"/>
        <end position="279"/>
    </location>
</feature>
<feature type="region of interest" description="Interaction with histone H4 N-terminus" evidence="13">
    <location>
        <begin position="237"/>
        <end position="239"/>
    </location>
</feature>
<evidence type="ECO:0000256" key="6">
    <source>
        <dbReference type="ARBA" id="ARBA00022763"/>
    </source>
</evidence>
<comment type="similarity">
    <text evidence="2 11">Belongs to the HAT1 family.</text>
</comment>
<dbReference type="InterPro" id="IPR016181">
    <property type="entry name" value="Acyl_CoA_acyltransferase"/>
</dbReference>
<dbReference type="Proteomes" id="UP001151518">
    <property type="component" value="Unassembled WGS sequence"/>
</dbReference>
<evidence type="ECO:0000256" key="5">
    <source>
        <dbReference type="ARBA" id="ARBA00022679"/>
    </source>
</evidence>
<evidence type="ECO:0000256" key="13">
    <source>
        <dbReference type="PIRSR" id="PIRSR038084-2"/>
    </source>
</evidence>
<comment type="caution">
    <text evidence="17">The sequence shown here is derived from an EMBL/GenBank/DDBJ whole genome shotgun (WGS) entry which is preliminary data.</text>
</comment>
<keyword evidence="9 11" id="KW-0012">Acyltransferase</keyword>
<keyword evidence="11" id="KW-0963">Cytoplasm</keyword>
<accession>A0A9W8KXV2</accession>
<keyword evidence="8 11" id="KW-0539">Nucleus</keyword>
<dbReference type="GO" id="GO:0004402">
    <property type="term" value="F:histone acetyltransferase activity"/>
    <property type="evidence" value="ECO:0007669"/>
    <property type="project" value="UniProtKB-UniRule"/>
</dbReference>
<protein>
    <recommendedName>
        <fullName evidence="4 11">Histone acetyltransferase type B catalytic subunit</fullName>
        <ecNumber evidence="3 11">2.3.1.48</ecNumber>
    </recommendedName>
</protein>
<dbReference type="Pfam" id="PF00583">
    <property type="entry name" value="Acetyltransf_1"/>
    <property type="match status" value="1"/>
</dbReference>
<dbReference type="Gene3D" id="3.90.360.10">
    <property type="entry name" value="Histone acetyl transferase 1 (HAT1), N-terminal domain"/>
    <property type="match status" value="1"/>
</dbReference>
<dbReference type="GO" id="GO:0000781">
    <property type="term" value="C:chromosome, telomeric region"/>
    <property type="evidence" value="ECO:0007669"/>
    <property type="project" value="GOC"/>
</dbReference>
<evidence type="ECO:0000256" key="3">
    <source>
        <dbReference type="ARBA" id="ARBA00013184"/>
    </source>
</evidence>
<name>A0A9W8KXV2_9FUNG</name>
<organism evidence="17 18">
    <name type="scientific">Coemansia spiralis</name>
    <dbReference type="NCBI Taxonomy" id="417178"/>
    <lineage>
        <taxon>Eukaryota</taxon>
        <taxon>Fungi</taxon>
        <taxon>Fungi incertae sedis</taxon>
        <taxon>Zoopagomycota</taxon>
        <taxon>Kickxellomycotina</taxon>
        <taxon>Kickxellomycetes</taxon>
        <taxon>Kickxellales</taxon>
        <taxon>Kickxellaceae</taxon>
        <taxon>Coemansia</taxon>
    </lineage>
</organism>